<accession>A0ABV0G8W1</accession>
<reference evidence="1 2" key="1">
    <citation type="submission" date="2024-05" db="EMBL/GenBank/DDBJ databases">
        <title>Roseateles sp. 2.12 16S ribosomal RNA gene Genome sequencing and assembly.</title>
        <authorList>
            <person name="Woo H."/>
        </authorList>
    </citation>
    <scope>NUCLEOTIDE SEQUENCE [LARGE SCALE GENOMIC DNA]</scope>
    <source>
        <strain evidence="1 2">2.12</strain>
    </source>
</reference>
<sequence>MTQVFLQSELLSDVEVLELHEGATKHDLRQACLARMPSSEHHEALILFIEDDDDEGAIDKLEAIVDGLRLHLHRLKAITVNVRYAGREAHRTFRPNATISRVKRWATDEFGIVASDAAELMLQIAGTDIRPDPDVHLGSLVKAPQQSVSFDLVPAPRVNG</sequence>
<comment type="caution">
    <text evidence="1">The sequence shown here is derived from an EMBL/GenBank/DDBJ whole genome shotgun (WGS) entry which is preliminary data.</text>
</comment>
<organism evidence="1 2">
    <name type="scientific">Roseateles flavus</name>
    <dbReference type="NCBI Taxonomy" id="3149041"/>
    <lineage>
        <taxon>Bacteria</taxon>
        <taxon>Pseudomonadati</taxon>
        <taxon>Pseudomonadota</taxon>
        <taxon>Betaproteobacteria</taxon>
        <taxon>Burkholderiales</taxon>
        <taxon>Sphaerotilaceae</taxon>
        <taxon>Roseateles</taxon>
    </lineage>
</organism>
<keyword evidence="2" id="KW-1185">Reference proteome</keyword>
<gene>
    <name evidence="1" type="ORF">ABDJ40_01805</name>
</gene>
<evidence type="ECO:0000313" key="1">
    <source>
        <dbReference type="EMBL" id="MEO3711496.1"/>
    </source>
</evidence>
<name>A0ABV0G8W1_9BURK</name>
<protein>
    <submittedName>
        <fullName evidence="1">Uncharacterized protein</fullName>
    </submittedName>
</protein>
<evidence type="ECO:0000313" key="2">
    <source>
        <dbReference type="Proteomes" id="UP001462640"/>
    </source>
</evidence>
<dbReference type="EMBL" id="JBDPZC010000001">
    <property type="protein sequence ID" value="MEO3711496.1"/>
    <property type="molecule type" value="Genomic_DNA"/>
</dbReference>
<dbReference type="RefSeq" id="WP_271007439.1">
    <property type="nucleotide sequence ID" value="NZ_JBDPZC010000001.1"/>
</dbReference>
<proteinExistence type="predicted"/>
<dbReference type="Proteomes" id="UP001462640">
    <property type="component" value="Unassembled WGS sequence"/>
</dbReference>